<accession>A0A4Q7NIB4</accession>
<keyword evidence="5" id="KW-1185">Reference proteome</keyword>
<dbReference type="RefSeq" id="WP_130356086.1">
    <property type="nucleotide sequence ID" value="NZ_SGXC01000001.1"/>
</dbReference>
<dbReference type="EMBL" id="SGXC01000001">
    <property type="protein sequence ID" value="RZS84754.1"/>
    <property type="molecule type" value="Genomic_DNA"/>
</dbReference>
<dbReference type="OrthoDB" id="9766107at2"/>
<evidence type="ECO:0000259" key="3">
    <source>
        <dbReference type="Pfam" id="PF00884"/>
    </source>
</evidence>
<reference evidence="4 5" key="1">
    <citation type="submission" date="2019-02" db="EMBL/GenBank/DDBJ databases">
        <title>Genomic Encyclopedia of Type Strains, Phase IV (KMG-IV): sequencing the most valuable type-strain genomes for metagenomic binning, comparative biology and taxonomic classification.</title>
        <authorList>
            <person name="Goeker M."/>
        </authorList>
    </citation>
    <scope>NUCLEOTIDE SEQUENCE [LARGE SCALE GENOMIC DNA]</scope>
    <source>
        <strain evidence="4 5">K24</strain>
    </source>
</reference>
<evidence type="ECO:0000256" key="2">
    <source>
        <dbReference type="ARBA" id="ARBA00022801"/>
    </source>
</evidence>
<proteinExistence type="inferred from homology"/>
<dbReference type="GO" id="GO:0004065">
    <property type="term" value="F:arylsulfatase activity"/>
    <property type="evidence" value="ECO:0007669"/>
    <property type="project" value="TreeGrafter"/>
</dbReference>
<evidence type="ECO:0000256" key="1">
    <source>
        <dbReference type="ARBA" id="ARBA00008779"/>
    </source>
</evidence>
<dbReference type="Proteomes" id="UP000292445">
    <property type="component" value="Unassembled WGS sequence"/>
</dbReference>
<keyword evidence="2" id="KW-0378">Hydrolase</keyword>
<dbReference type="Gene3D" id="3.40.720.10">
    <property type="entry name" value="Alkaline Phosphatase, subunit A"/>
    <property type="match status" value="1"/>
</dbReference>
<organism evidence="4 5">
    <name type="scientific">Pigmentiphaga kullae</name>
    <dbReference type="NCBI Taxonomy" id="151784"/>
    <lineage>
        <taxon>Bacteria</taxon>
        <taxon>Pseudomonadati</taxon>
        <taxon>Pseudomonadota</taxon>
        <taxon>Betaproteobacteria</taxon>
        <taxon>Burkholderiales</taxon>
        <taxon>Alcaligenaceae</taxon>
        <taxon>Pigmentiphaga</taxon>
    </lineage>
</organism>
<protein>
    <submittedName>
        <fullName evidence="4">Arylsulfatase A-like enzyme</fullName>
    </submittedName>
</protein>
<comment type="similarity">
    <text evidence="1">Belongs to the sulfatase family.</text>
</comment>
<name>A0A4Q7NIB4_9BURK</name>
<dbReference type="InterPro" id="IPR017850">
    <property type="entry name" value="Alkaline_phosphatase_core_sf"/>
</dbReference>
<evidence type="ECO:0000313" key="5">
    <source>
        <dbReference type="Proteomes" id="UP000292445"/>
    </source>
</evidence>
<evidence type="ECO:0000313" key="4">
    <source>
        <dbReference type="EMBL" id="RZS84754.1"/>
    </source>
</evidence>
<dbReference type="PANTHER" id="PTHR42693:SF53">
    <property type="entry name" value="ENDO-4-O-SULFATASE"/>
    <property type="match status" value="1"/>
</dbReference>
<sequence length="537" mass="59804">MPRPRSAPNILLIMTDQHRADHLGCYGNGVLRTPHIDAIAGRGVRAEHFYVANTTCMSNRATLMTGRMPSRHGVVHNGINLDRGHVTFVDLLKDAGYATALIGKSHLQAFGYDGPGRRAWTNTGTGTPPNPVLRDAVRATRSGPQYLNEWTPLWREGGRSGVDTPYYGFDHVELCTLHGDQVGGDYDAWLARHHADPASLRGAANAISGPRHGAPQAWRTRMPEHLYPSAYIGERTCAWLEEHARQRATQPFFLQCSFPDPHHPYTPPGRFWDMYRPQDIPLPPTFFQQPRPDAIERIHGRTRNGQSREGTAAFSVSPAECREIIALTYGMISMIDEQVGRIDATLDRLGLRDDTVVIFTSDHGDLMGDYGTMLKGPIHAQGVIRVPFIWREGQGRHAGTTLDMPAGTLDIARTILEKAGVAPYNGLQGLSLLPWLEGRHGGPPRRRGMVIESEQPRQTDPDLPRLRVRSLVTDRWRITLSNHPQAGELYDLREDPLETHNLWASADARARREDLLVQLVQEMLDLSDESPLPAAVA</sequence>
<feature type="domain" description="Sulfatase N-terminal" evidence="3">
    <location>
        <begin position="8"/>
        <end position="421"/>
    </location>
</feature>
<dbReference type="InterPro" id="IPR050738">
    <property type="entry name" value="Sulfatase"/>
</dbReference>
<dbReference type="PANTHER" id="PTHR42693">
    <property type="entry name" value="ARYLSULFATASE FAMILY MEMBER"/>
    <property type="match status" value="1"/>
</dbReference>
<dbReference type="AlphaFoldDB" id="A0A4Q7NIB4"/>
<dbReference type="SUPFAM" id="SSF53649">
    <property type="entry name" value="Alkaline phosphatase-like"/>
    <property type="match status" value="1"/>
</dbReference>
<dbReference type="InterPro" id="IPR000917">
    <property type="entry name" value="Sulfatase_N"/>
</dbReference>
<gene>
    <name evidence="4" type="ORF">EV675_0773</name>
</gene>
<comment type="caution">
    <text evidence="4">The sequence shown here is derived from an EMBL/GenBank/DDBJ whole genome shotgun (WGS) entry which is preliminary data.</text>
</comment>
<dbReference type="Pfam" id="PF00884">
    <property type="entry name" value="Sulfatase"/>
    <property type="match status" value="1"/>
</dbReference>